<dbReference type="InterPro" id="IPR045851">
    <property type="entry name" value="AMP-bd_C_sf"/>
</dbReference>
<dbReference type="PANTHER" id="PTHR43439">
    <property type="entry name" value="PHENYLACETATE-COENZYME A LIGASE"/>
    <property type="match status" value="1"/>
</dbReference>
<feature type="domain" description="AMP-dependent synthetase/ligase" evidence="2">
    <location>
        <begin position="77"/>
        <end position="284"/>
    </location>
</feature>
<comment type="function">
    <text evidence="1">Catalyzes the activation of phenylacetic acid (PA) to phenylacetyl-CoA (PA-CoA).</text>
</comment>
<dbReference type="InterPro" id="IPR028154">
    <property type="entry name" value="AMP-dep_Lig_C"/>
</dbReference>
<dbReference type="CDD" id="cd05913">
    <property type="entry name" value="PaaK"/>
    <property type="match status" value="1"/>
</dbReference>
<proteinExistence type="inferred from homology"/>
<keyword evidence="5" id="KW-1185">Reference proteome</keyword>
<sequence length="443" mass="49287">MILHEMETANRNLIEKQQLQDLQTTLISVYEHVPLYRSRFQELNLTPQNLQSLQDIQSFPFTTKKDLHRHYPFGLMAVKTNTLARIHASSGTSGKPTVVGYTKQDIHNWAKLVARAISIAGGQPGDMLQNAYGYGLFTGGLGLHHGAEELGVTVIPISGGNTDRQIMILEDLQPTILSATPSYALNIAERMIELGKDPRKSSIKIGMFGAEPWSEEMRKTLEEMFAIKACDIYGLSEVLGPGVAMECCEGQDGLHLAEDQFLIEVIDPETLKPLPEGQAGELVFTSLKKQAFPIVRYRTGDIASLTTEKCKCGRTTARMSRVKGRIDDMMIVRGVNVFPSQIEHYLIQVKNIAPHYQVCLKKSATLDEVELHAEITEDLYSAAGCDLFNPLIKGLEMEIQEIMKSKCLVSMKVILHPPKSLPRSEGKAVRIVDQRKQSLKATL</sequence>
<dbReference type="InterPro" id="IPR011880">
    <property type="entry name" value="PA_CoA_ligase"/>
</dbReference>
<dbReference type="Pfam" id="PF00501">
    <property type="entry name" value="AMP-binding"/>
    <property type="match status" value="1"/>
</dbReference>
<dbReference type="InterPro" id="IPR051414">
    <property type="entry name" value="Adenylate-forming_Reductase"/>
</dbReference>
<dbReference type="PANTHER" id="PTHR43439:SF1">
    <property type="entry name" value="PHENYLACETATE-COENZYME A LIGASE"/>
    <property type="match status" value="1"/>
</dbReference>
<dbReference type="PIRSF" id="PIRSF006444">
    <property type="entry name" value="PaaK"/>
    <property type="match status" value="1"/>
</dbReference>
<evidence type="ECO:0000259" key="2">
    <source>
        <dbReference type="Pfam" id="PF00501"/>
    </source>
</evidence>
<evidence type="ECO:0000256" key="1">
    <source>
        <dbReference type="PIRNR" id="PIRNR006444"/>
    </source>
</evidence>
<dbReference type="EC" id="6.2.1.30" evidence="1"/>
<dbReference type="EMBL" id="JARMAB010000009">
    <property type="protein sequence ID" value="MED1202987.1"/>
    <property type="molecule type" value="Genomic_DNA"/>
</dbReference>
<comment type="catalytic activity">
    <reaction evidence="1">
        <text>2-phenylacetate + ATP + CoA = phenylacetyl-CoA + AMP + diphosphate</text>
        <dbReference type="Rhea" id="RHEA:20956"/>
        <dbReference type="ChEBI" id="CHEBI:18401"/>
        <dbReference type="ChEBI" id="CHEBI:30616"/>
        <dbReference type="ChEBI" id="CHEBI:33019"/>
        <dbReference type="ChEBI" id="CHEBI:57287"/>
        <dbReference type="ChEBI" id="CHEBI:57390"/>
        <dbReference type="ChEBI" id="CHEBI:456215"/>
        <dbReference type="EC" id="6.2.1.30"/>
    </reaction>
</comment>
<dbReference type="Pfam" id="PF14535">
    <property type="entry name" value="AMP-binding_C_2"/>
    <property type="match status" value="1"/>
</dbReference>
<gene>
    <name evidence="4" type="ORF">P4T90_07740</name>
</gene>
<dbReference type="InterPro" id="IPR000873">
    <property type="entry name" value="AMP-dep_synth/lig_dom"/>
</dbReference>
<name>A0ABU6MF23_9BACI</name>
<comment type="caution">
    <text evidence="4">The sequence shown here is derived from an EMBL/GenBank/DDBJ whole genome shotgun (WGS) entry which is preliminary data.</text>
</comment>
<feature type="domain" description="AMP-dependent ligase C-terminal" evidence="3">
    <location>
        <begin position="334"/>
        <end position="435"/>
    </location>
</feature>
<keyword evidence="1 4" id="KW-0436">Ligase</keyword>
<evidence type="ECO:0000259" key="3">
    <source>
        <dbReference type="Pfam" id="PF14535"/>
    </source>
</evidence>
<keyword evidence="1" id="KW-0547">Nucleotide-binding</keyword>
<dbReference type="Gene3D" id="3.30.300.30">
    <property type="match status" value="1"/>
</dbReference>
<evidence type="ECO:0000313" key="5">
    <source>
        <dbReference type="Proteomes" id="UP001341444"/>
    </source>
</evidence>
<accession>A0ABU6MF23</accession>
<comment type="pathway">
    <text evidence="1">Aromatic compound metabolism; phenylacetate degradation.</text>
</comment>
<dbReference type="SUPFAM" id="SSF56801">
    <property type="entry name" value="Acetyl-CoA synthetase-like"/>
    <property type="match status" value="1"/>
</dbReference>
<organism evidence="4 5">
    <name type="scientific">Heyndrickxia acidicola</name>
    <dbReference type="NCBI Taxonomy" id="209389"/>
    <lineage>
        <taxon>Bacteria</taxon>
        <taxon>Bacillati</taxon>
        <taxon>Bacillota</taxon>
        <taxon>Bacilli</taxon>
        <taxon>Bacillales</taxon>
        <taxon>Bacillaceae</taxon>
        <taxon>Heyndrickxia</taxon>
    </lineage>
</organism>
<comment type="similarity">
    <text evidence="1">Belongs to the phenylacetyl-CoA ligase family.</text>
</comment>
<dbReference type="Proteomes" id="UP001341444">
    <property type="component" value="Unassembled WGS sequence"/>
</dbReference>
<evidence type="ECO:0000313" key="4">
    <source>
        <dbReference type="EMBL" id="MED1202987.1"/>
    </source>
</evidence>
<reference evidence="4 5" key="1">
    <citation type="submission" date="2023-03" db="EMBL/GenBank/DDBJ databases">
        <title>Bacillus Genome Sequencing.</title>
        <authorList>
            <person name="Dunlap C."/>
        </authorList>
    </citation>
    <scope>NUCLEOTIDE SEQUENCE [LARGE SCALE GENOMIC DNA]</scope>
    <source>
        <strain evidence="4 5">B-23453</strain>
    </source>
</reference>
<protein>
    <recommendedName>
        <fullName evidence="1">Phenylacetate-coenzyme A ligase</fullName>
        <ecNumber evidence="1">6.2.1.30</ecNumber>
    </recommendedName>
    <alternativeName>
        <fullName evidence="1">Phenylacetyl-CoA ligase</fullName>
    </alternativeName>
</protein>
<dbReference type="RefSeq" id="WP_066266031.1">
    <property type="nucleotide sequence ID" value="NZ_JARMAB010000009.1"/>
</dbReference>
<dbReference type="Gene3D" id="3.40.50.12780">
    <property type="entry name" value="N-terminal domain of ligase-like"/>
    <property type="match status" value="1"/>
</dbReference>
<dbReference type="GO" id="GO:0016874">
    <property type="term" value="F:ligase activity"/>
    <property type="evidence" value="ECO:0007669"/>
    <property type="project" value="UniProtKB-KW"/>
</dbReference>
<dbReference type="InterPro" id="IPR042099">
    <property type="entry name" value="ANL_N_sf"/>
</dbReference>